<sequence length="310" mass="34000">MKVGVLSMNTDEDPIPPMDFARLVEDSGIESIFVPDHSHVPVGSAVPTDLKGSYGGQEEEREARFAASPGGLPREYYRNYEQLTTLTAIAAVTSTLKVGTGICLVVQRDPLYLAKQVATLDHFSGGRFIFGVGAGASWNREELENHGVNLKTRNALMLERIEAIKAIWANDRAEYHGEQVDFNPVFSWPKPITQPYPQILMGGMGPTVLDRALSHADGWFPGHTDDAAFDGLGDRFTELRERAAAAGKSTEINLNFGQLGFVDKYVELGVDRVVFKLPSPVSEDELRKFIHEVGKIAQQADDSSLAPSRV</sequence>
<dbReference type="PANTHER" id="PTHR43244:SF1">
    <property type="entry name" value="5,10-METHYLENETETRAHYDROMETHANOPTERIN REDUCTASE"/>
    <property type="match status" value="1"/>
</dbReference>
<proteinExistence type="predicted"/>
<evidence type="ECO:0000259" key="2">
    <source>
        <dbReference type="Pfam" id="PF00296"/>
    </source>
</evidence>
<reference evidence="4" key="1">
    <citation type="journal article" date="2019" name="Int. J. Syst. Evol. Microbiol.">
        <title>The Global Catalogue of Microorganisms (GCM) 10K type strain sequencing project: providing services to taxonomists for standard genome sequencing and annotation.</title>
        <authorList>
            <consortium name="The Broad Institute Genomics Platform"/>
            <consortium name="The Broad Institute Genome Sequencing Center for Infectious Disease"/>
            <person name="Wu L."/>
            <person name="Ma J."/>
        </authorList>
    </citation>
    <scope>NUCLEOTIDE SEQUENCE [LARGE SCALE GENOMIC DNA]</scope>
    <source>
        <strain evidence="4">JCM 17906</strain>
    </source>
</reference>
<dbReference type="RefSeq" id="WP_345420959.1">
    <property type="nucleotide sequence ID" value="NZ_BAABGT010000061.1"/>
</dbReference>
<dbReference type="EMBL" id="BAABGT010000061">
    <property type="protein sequence ID" value="GAA4550736.1"/>
    <property type="molecule type" value="Genomic_DNA"/>
</dbReference>
<gene>
    <name evidence="3" type="ORF">GCM10023175_41350</name>
</gene>
<dbReference type="Proteomes" id="UP001501598">
    <property type="component" value="Unassembled WGS sequence"/>
</dbReference>
<dbReference type="InterPro" id="IPR050564">
    <property type="entry name" value="F420-G6PD/mer"/>
</dbReference>
<evidence type="ECO:0000256" key="1">
    <source>
        <dbReference type="ARBA" id="ARBA00023002"/>
    </source>
</evidence>
<accession>A0ABP8RVY1</accession>
<feature type="domain" description="Luciferase-like" evidence="2">
    <location>
        <begin position="18"/>
        <end position="256"/>
    </location>
</feature>
<dbReference type="InterPro" id="IPR019921">
    <property type="entry name" value="Lucif-like_OxRdtase_Rv2161c"/>
</dbReference>
<protein>
    <submittedName>
        <fullName evidence="3">LLM class F420-dependent oxidoreductase</fullName>
    </submittedName>
</protein>
<evidence type="ECO:0000313" key="3">
    <source>
        <dbReference type="EMBL" id="GAA4550736.1"/>
    </source>
</evidence>
<dbReference type="InterPro" id="IPR036661">
    <property type="entry name" value="Luciferase-like_sf"/>
</dbReference>
<comment type="caution">
    <text evidence="3">The sequence shown here is derived from an EMBL/GenBank/DDBJ whole genome shotgun (WGS) entry which is preliminary data.</text>
</comment>
<keyword evidence="1" id="KW-0560">Oxidoreductase</keyword>
<dbReference type="NCBIfam" id="TIGR03619">
    <property type="entry name" value="F420_Rv2161c"/>
    <property type="match status" value="1"/>
</dbReference>
<dbReference type="InterPro" id="IPR011251">
    <property type="entry name" value="Luciferase-like_dom"/>
</dbReference>
<evidence type="ECO:0000313" key="4">
    <source>
        <dbReference type="Proteomes" id="UP001501598"/>
    </source>
</evidence>
<dbReference type="Gene3D" id="3.20.20.30">
    <property type="entry name" value="Luciferase-like domain"/>
    <property type="match status" value="1"/>
</dbReference>
<keyword evidence="4" id="KW-1185">Reference proteome</keyword>
<dbReference type="PANTHER" id="PTHR43244">
    <property type="match status" value="1"/>
</dbReference>
<organism evidence="3 4">
    <name type="scientific">Pseudonocardia xishanensis</name>
    <dbReference type="NCBI Taxonomy" id="630995"/>
    <lineage>
        <taxon>Bacteria</taxon>
        <taxon>Bacillati</taxon>
        <taxon>Actinomycetota</taxon>
        <taxon>Actinomycetes</taxon>
        <taxon>Pseudonocardiales</taxon>
        <taxon>Pseudonocardiaceae</taxon>
        <taxon>Pseudonocardia</taxon>
    </lineage>
</organism>
<name>A0ABP8RVY1_9PSEU</name>
<dbReference type="SUPFAM" id="SSF51679">
    <property type="entry name" value="Bacterial luciferase-like"/>
    <property type="match status" value="1"/>
</dbReference>
<dbReference type="Pfam" id="PF00296">
    <property type="entry name" value="Bac_luciferase"/>
    <property type="match status" value="1"/>
</dbReference>